<dbReference type="InterPro" id="IPR039361">
    <property type="entry name" value="Cyclin"/>
</dbReference>
<sequence length="308" mass="35448">MSHPHQTIDLAETLVAMRKQESTSYKCHDYLEKLGPKLQDSPRGVSSHGVHAHDPSDKHFLNPRWREKICEWYFKMVDHFDFTREIVSISLSFLDRFLCAQQQGEERAPTTEPQQAQLAAMSSLHLAVKLYEPRKIKMSSLADLSRGHFTTEMIERMEQMILLTLDWRVHPPTPLQFMHLFFKLLPLPEEQKQDFFELARFLTELAICDYYFVTEMPSNLAYAAILNALEFRGSHGAAPISARAVQEFLHEMLRVAGLHCDSAIVSAARTRIREIYLHSAACPKQGNVLLDSPQGVADRENKYNYSEQ</sequence>
<gene>
    <name evidence="3" type="ORF">LDAN0321_LOCUS14632</name>
</gene>
<dbReference type="InterPro" id="IPR036915">
    <property type="entry name" value="Cyclin-like_sf"/>
</dbReference>
<dbReference type="Pfam" id="PF02984">
    <property type="entry name" value="Cyclin_C"/>
    <property type="match status" value="1"/>
</dbReference>
<protein>
    <recommendedName>
        <fullName evidence="2">Cyclin C-terminal domain-containing protein</fullName>
    </recommendedName>
</protein>
<proteinExistence type="predicted"/>
<dbReference type="Gene3D" id="1.10.472.10">
    <property type="entry name" value="Cyclin-like"/>
    <property type="match status" value="2"/>
</dbReference>
<evidence type="ECO:0000259" key="2">
    <source>
        <dbReference type="SMART" id="SM01332"/>
    </source>
</evidence>
<feature type="domain" description="Cyclin C-terminal" evidence="2">
    <location>
        <begin position="172"/>
        <end position="285"/>
    </location>
</feature>
<dbReference type="PANTHER" id="PTHR10177">
    <property type="entry name" value="CYCLINS"/>
    <property type="match status" value="1"/>
</dbReference>
<evidence type="ECO:0000256" key="1">
    <source>
        <dbReference type="ARBA" id="ARBA00023127"/>
    </source>
</evidence>
<dbReference type="FunFam" id="1.10.472.10:FF:000093">
    <property type="entry name" value="Predicted protein"/>
    <property type="match status" value="1"/>
</dbReference>
<name>A0A7S2L4T5_9STRA</name>
<organism evidence="3">
    <name type="scientific">Leptocylindrus danicus</name>
    <dbReference type="NCBI Taxonomy" id="163516"/>
    <lineage>
        <taxon>Eukaryota</taxon>
        <taxon>Sar</taxon>
        <taxon>Stramenopiles</taxon>
        <taxon>Ochrophyta</taxon>
        <taxon>Bacillariophyta</taxon>
        <taxon>Coscinodiscophyceae</taxon>
        <taxon>Chaetocerotophycidae</taxon>
        <taxon>Leptocylindrales</taxon>
        <taxon>Leptocylindraceae</taxon>
        <taxon>Leptocylindrus</taxon>
    </lineage>
</organism>
<dbReference type="InterPro" id="IPR004367">
    <property type="entry name" value="Cyclin_C-dom"/>
</dbReference>
<accession>A0A7S2L4T5</accession>
<dbReference type="SMART" id="SM01332">
    <property type="entry name" value="Cyclin_C"/>
    <property type="match status" value="1"/>
</dbReference>
<keyword evidence="1" id="KW-0195">Cyclin</keyword>
<dbReference type="AlphaFoldDB" id="A0A7S2L4T5"/>
<dbReference type="Pfam" id="PF00134">
    <property type="entry name" value="Cyclin_N"/>
    <property type="match status" value="1"/>
</dbReference>
<evidence type="ECO:0000313" key="3">
    <source>
        <dbReference type="EMBL" id="CAD9594800.1"/>
    </source>
</evidence>
<dbReference type="SUPFAM" id="SSF47954">
    <property type="entry name" value="Cyclin-like"/>
    <property type="match status" value="2"/>
</dbReference>
<dbReference type="InterPro" id="IPR006671">
    <property type="entry name" value="Cyclin_N"/>
</dbReference>
<dbReference type="CDD" id="cd20537">
    <property type="entry name" value="CYCLIN_CCNO-like_rpt2"/>
    <property type="match status" value="1"/>
</dbReference>
<reference evidence="3" key="1">
    <citation type="submission" date="2021-01" db="EMBL/GenBank/DDBJ databases">
        <authorList>
            <person name="Corre E."/>
            <person name="Pelletier E."/>
            <person name="Niang G."/>
            <person name="Scheremetjew M."/>
            <person name="Finn R."/>
            <person name="Kale V."/>
            <person name="Holt S."/>
            <person name="Cochrane G."/>
            <person name="Meng A."/>
            <person name="Brown T."/>
            <person name="Cohen L."/>
        </authorList>
    </citation>
    <scope>NUCLEOTIDE SEQUENCE</scope>
    <source>
        <strain evidence="3">B650</strain>
    </source>
</reference>
<dbReference type="EMBL" id="HBGY01023248">
    <property type="protein sequence ID" value="CAD9594800.1"/>
    <property type="molecule type" value="Transcribed_RNA"/>
</dbReference>